<feature type="region of interest" description="Disordered" evidence="1">
    <location>
        <begin position="1"/>
        <end position="56"/>
    </location>
</feature>
<protein>
    <recommendedName>
        <fullName evidence="5">Phosphatidate cytidylyltransferase</fullName>
    </recommendedName>
</protein>
<dbReference type="KEGG" id="pco:PHACADRAFT_254155"/>
<evidence type="ECO:0000256" key="1">
    <source>
        <dbReference type="SAM" id="MobiDB-lite"/>
    </source>
</evidence>
<dbReference type="STRING" id="650164.K5V2R4"/>
<evidence type="ECO:0000313" key="4">
    <source>
        <dbReference type="Proteomes" id="UP000008370"/>
    </source>
</evidence>
<dbReference type="GO" id="GO:0005789">
    <property type="term" value="C:endoplasmic reticulum membrane"/>
    <property type="evidence" value="ECO:0007669"/>
    <property type="project" value="TreeGrafter"/>
</dbReference>
<keyword evidence="2" id="KW-0812">Transmembrane</keyword>
<dbReference type="OrthoDB" id="5673at2759"/>
<evidence type="ECO:0000256" key="2">
    <source>
        <dbReference type="SAM" id="Phobius"/>
    </source>
</evidence>
<feature type="transmembrane region" description="Helical" evidence="2">
    <location>
        <begin position="254"/>
        <end position="276"/>
    </location>
</feature>
<feature type="transmembrane region" description="Helical" evidence="2">
    <location>
        <begin position="146"/>
        <end position="163"/>
    </location>
</feature>
<name>K5V2R4_PHACS</name>
<keyword evidence="4" id="KW-1185">Reference proteome</keyword>
<dbReference type="InParanoid" id="K5V2R4"/>
<dbReference type="GO" id="GO:0004143">
    <property type="term" value="F:ATP-dependent diacylglycerol kinase activity"/>
    <property type="evidence" value="ECO:0007669"/>
    <property type="project" value="InterPro"/>
</dbReference>
<feature type="transmembrane region" description="Helical" evidence="2">
    <location>
        <begin position="213"/>
        <end position="234"/>
    </location>
</feature>
<evidence type="ECO:0008006" key="5">
    <source>
        <dbReference type="Google" id="ProtNLM"/>
    </source>
</evidence>
<sequence length="309" mass="33411">MSTHTRISPQTYYIPPRKTVKSRHSMNNGHANGHAQHKTSQIPVAQEASREESSRKASAALSTANIRLPHTSPVDWEIPRKFLHSSIGFLTLYLYLAHGSSRTVVKALGMALTIIVPADVLRLSFPGFERIYEKALGFLMRDSEKKTTNGVIWYIIGVLWVLSAYPLDIAVVSILILSWADTAASTIGRAWGRFTPPLPRRLFGLPLAPRKSLAGFIAGSITGAAIVAGFWTFLGPLGELEPVWTFEGGVEGTGSFSGWFGLSAISVVSGLVSGVSEALDLGSLDDNLTLPILSGGCIWGLFKCLKYLA</sequence>
<dbReference type="HOGENOM" id="CLU_031477_1_0_1"/>
<dbReference type="PANTHER" id="PTHR31303">
    <property type="entry name" value="CTP-DEPENDENT DIACYLGLYCEROL KINASE 1"/>
    <property type="match status" value="1"/>
</dbReference>
<keyword evidence="2" id="KW-0472">Membrane</keyword>
<dbReference type="PANTHER" id="PTHR31303:SF1">
    <property type="entry name" value="CTP-DEPENDENT DIACYLGLYCEROL KINASE 1"/>
    <property type="match status" value="1"/>
</dbReference>
<feature type="compositionally biased region" description="Polar residues" evidence="1">
    <location>
        <begin position="1"/>
        <end position="11"/>
    </location>
</feature>
<dbReference type="AlphaFoldDB" id="K5V2R4"/>
<dbReference type="RefSeq" id="XP_007394655.1">
    <property type="nucleotide sequence ID" value="XM_007394593.1"/>
</dbReference>
<evidence type="ECO:0000313" key="3">
    <source>
        <dbReference type="EMBL" id="EKM56821.1"/>
    </source>
</evidence>
<organism evidence="3 4">
    <name type="scientific">Phanerochaete carnosa (strain HHB-10118-sp)</name>
    <name type="common">White-rot fungus</name>
    <name type="synonym">Peniophora carnosa</name>
    <dbReference type="NCBI Taxonomy" id="650164"/>
    <lineage>
        <taxon>Eukaryota</taxon>
        <taxon>Fungi</taxon>
        <taxon>Dikarya</taxon>
        <taxon>Basidiomycota</taxon>
        <taxon>Agaricomycotina</taxon>
        <taxon>Agaricomycetes</taxon>
        <taxon>Polyporales</taxon>
        <taxon>Phanerochaetaceae</taxon>
        <taxon>Phanerochaete</taxon>
    </lineage>
</organism>
<feature type="transmembrane region" description="Helical" evidence="2">
    <location>
        <begin position="288"/>
        <end position="308"/>
    </location>
</feature>
<dbReference type="InterPro" id="IPR037997">
    <property type="entry name" value="Dgk1-like"/>
</dbReference>
<dbReference type="GO" id="GO:0006654">
    <property type="term" value="P:phosphatidic acid biosynthetic process"/>
    <property type="evidence" value="ECO:0007669"/>
    <property type="project" value="TreeGrafter"/>
</dbReference>
<dbReference type="Proteomes" id="UP000008370">
    <property type="component" value="Unassembled WGS sequence"/>
</dbReference>
<dbReference type="FunCoup" id="K5V2R4">
    <property type="interactions" value="49"/>
</dbReference>
<accession>K5V2R4</accession>
<gene>
    <name evidence="3" type="ORF">PHACADRAFT_254155</name>
</gene>
<keyword evidence="2" id="KW-1133">Transmembrane helix</keyword>
<reference evidence="3 4" key="1">
    <citation type="journal article" date="2012" name="BMC Genomics">
        <title>Comparative genomics of the white-rot fungi, Phanerochaete carnosa and P. chrysosporium, to elucidate the genetic basis of the distinct wood types they colonize.</title>
        <authorList>
            <person name="Suzuki H."/>
            <person name="MacDonald J."/>
            <person name="Syed K."/>
            <person name="Salamov A."/>
            <person name="Hori C."/>
            <person name="Aerts A."/>
            <person name="Henrissat B."/>
            <person name="Wiebenga A."/>
            <person name="vanKuyk P.A."/>
            <person name="Barry K."/>
            <person name="Lindquist E."/>
            <person name="LaButti K."/>
            <person name="Lapidus A."/>
            <person name="Lucas S."/>
            <person name="Coutinho P."/>
            <person name="Gong Y."/>
            <person name="Samejima M."/>
            <person name="Mahadevan R."/>
            <person name="Abou-Zaid M."/>
            <person name="de Vries R.P."/>
            <person name="Igarashi K."/>
            <person name="Yadav J.S."/>
            <person name="Grigoriev I.V."/>
            <person name="Master E.R."/>
        </authorList>
    </citation>
    <scope>NUCLEOTIDE SEQUENCE [LARGE SCALE GENOMIC DNA]</scope>
    <source>
        <strain evidence="3 4">HHB-10118-sp</strain>
    </source>
</reference>
<dbReference type="EMBL" id="JH930471">
    <property type="protein sequence ID" value="EKM56821.1"/>
    <property type="molecule type" value="Genomic_DNA"/>
</dbReference>
<proteinExistence type="predicted"/>
<dbReference type="GeneID" id="18915990"/>